<protein>
    <submittedName>
        <fullName evidence="2">Uncharacterized protein</fullName>
    </submittedName>
</protein>
<dbReference type="AlphaFoldDB" id="A0AAV4QHU6"/>
<proteinExistence type="predicted"/>
<dbReference type="EMBL" id="BPLQ01004544">
    <property type="protein sequence ID" value="GIY08725.1"/>
    <property type="molecule type" value="Genomic_DNA"/>
</dbReference>
<feature type="region of interest" description="Disordered" evidence="1">
    <location>
        <begin position="96"/>
        <end position="130"/>
    </location>
</feature>
<name>A0AAV4QHU6_9ARAC</name>
<feature type="compositionally biased region" description="Basic and acidic residues" evidence="1">
    <location>
        <begin position="110"/>
        <end position="130"/>
    </location>
</feature>
<keyword evidence="3" id="KW-1185">Reference proteome</keyword>
<organism evidence="2 3">
    <name type="scientific">Caerostris darwini</name>
    <dbReference type="NCBI Taxonomy" id="1538125"/>
    <lineage>
        <taxon>Eukaryota</taxon>
        <taxon>Metazoa</taxon>
        <taxon>Ecdysozoa</taxon>
        <taxon>Arthropoda</taxon>
        <taxon>Chelicerata</taxon>
        <taxon>Arachnida</taxon>
        <taxon>Araneae</taxon>
        <taxon>Araneomorphae</taxon>
        <taxon>Entelegynae</taxon>
        <taxon>Araneoidea</taxon>
        <taxon>Araneidae</taxon>
        <taxon>Caerostris</taxon>
    </lineage>
</organism>
<evidence type="ECO:0000256" key="1">
    <source>
        <dbReference type="SAM" id="MobiDB-lite"/>
    </source>
</evidence>
<gene>
    <name evidence="2" type="ORF">CDAR_24091</name>
</gene>
<evidence type="ECO:0000313" key="2">
    <source>
        <dbReference type="EMBL" id="GIY08725.1"/>
    </source>
</evidence>
<comment type="caution">
    <text evidence="2">The sequence shown here is derived from an EMBL/GenBank/DDBJ whole genome shotgun (WGS) entry which is preliminary data.</text>
</comment>
<feature type="compositionally biased region" description="Polar residues" evidence="1">
    <location>
        <begin position="98"/>
        <end position="109"/>
    </location>
</feature>
<reference evidence="2 3" key="1">
    <citation type="submission" date="2021-06" db="EMBL/GenBank/DDBJ databases">
        <title>Caerostris darwini draft genome.</title>
        <authorList>
            <person name="Kono N."/>
            <person name="Arakawa K."/>
        </authorList>
    </citation>
    <scope>NUCLEOTIDE SEQUENCE [LARGE SCALE GENOMIC DNA]</scope>
</reference>
<dbReference type="Proteomes" id="UP001054837">
    <property type="component" value="Unassembled WGS sequence"/>
</dbReference>
<sequence>MIRWENREEGLLHTFKCRFTSKEKRSIESKTRRSSHYITQGQPLINQPTLSTKRVKTKGPRGLKILGLSQDPEKLERGSTTNILIAAMFGTIPPLASNLHQLSPKPTNADQKRGDLKPAKQERNLLLEEG</sequence>
<evidence type="ECO:0000313" key="3">
    <source>
        <dbReference type="Proteomes" id="UP001054837"/>
    </source>
</evidence>
<accession>A0AAV4QHU6</accession>